<comment type="caution">
    <text evidence="2">The sequence shown here is derived from an EMBL/GenBank/DDBJ whole genome shotgun (WGS) entry which is preliminary data.</text>
</comment>
<reference evidence="3" key="1">
    <citation type="journal article" date="2019" name="Int. J. Syst. Evol. Microbiol.">
        <title>The Global Catalogue of Microorganisms (GCM) 10K type strain sequencing project: providing services to taxonomists for standard genome sequencing and annotation.</title>
        <authorList>
            <consortium name="The Broad Institute Genomics Platform"/>
            <consortium name="The Broad Institute Genome Sequencing Center for Infectious Disease"/>
            <person name="Wu L."/>
            <person name="Ma J."/>
        </authorList>
    </citation>
    <scope>NUCLEOTIDE SEQUENCE [LARGE SCALE GENOMIC DNA]</scope>
    <source>
        <strain evidence="3">JCM 4087</strain>
    </source>
</reference>
<dbReference type="Proteomes" id="UP001596091">
    <property type="component" value="Unassembled WGS sequence"/>
</dbReference>
<organism evidence="2 3">
    <name type="scientific">Acidicapsa dinghuensis</name>
    <dbReference type="NCBI Taxonomy" id="2218256"/>
    <lineage>
        <taxon>Bacteria</taxon>
        <taxon>Pseudomonadati</taxon>
        <taxon>Acidobacteriota</taxon>
        <taxon>Terriglobia</taxon>
        <taxon>Terriglobales</taxon>
        <taxon>Acidobacteriaceae</taxon>
        <taxon>Acidicapsa</taxon>
    </lineage>
</organism>
<name>A0ABW1ECR1_9BACT</name>
<feature type="region of interest" description="Disordered" evidence="1">
    <location>
        <begin position="156"/>
        <end position="182"/>
    </location>
</feature>
<gene>
    <name evidence="2" type="ORF">ACFPT7_05705</name>
</gene>
<evidence type="ECO:0000313" key="3">
    <source>
        <dbReference type="Proteomes" id="UP001596091"/>
    </source>
</evidence>
<keyword evidence="3" id="KW-1185">Reference proteome</keyword>
<dbReference type="RefSeq" id="WP_263337404.1">
    <property type="nucleotide sequence ID" value="NZ_JAGSYH010000004.1"/>
</dbReference>
<evidence type="ECO:0000256" key="1">
    <source>
        <dbReference type="SAM" id="MobiDB-lite"/>
    </source>
</evidence>
<evidence type="ECO:0000313" key="2">
    <source>
        <dbReference type="EMBL" id="MFC5861779.1"/>
    </source>
</evidence>
<accession>A0ABW1ECR1</accession>
<proteinExistence type="predicted"/>
<feature type="compositionally biased region" description="Basic and acidic residues" evidence="1">
    <location>
        <begin position="173"/>
        <end position="182"/>
    </location>
</feature>
<sequence>MAASKHTGASARDTSPFFLELFRDRSEKDERERLWHTAMAHAGEGTPPLRFPVYECLYLINVHSQKLVDLLEEVSNRFGVEHESVAYYQSLIQCVRAGASQDIVSFMNDVELTEEWLFERLRVNEERKFRDPEDAYLEVQRQEAERKEQRLRRGYSFWRSPNRTNSPKLGCTRAREPDRDSA</sequence>
<dbReference type="EMBL" id="JBHSPH010000002">
    <property type="protein sequence ID" value="MFC5861779.1"/>
    <property type="molecule type" value="Genomic_DNA"/>
</dbReference>
<protein>
    <submittedName>
        <fullName evidence="2">Uncharacterized protein</fullName>
    </submittedName>
</protein>